<dbReference type="EC" id="2.7.1.49" evidence="5"/>
<evidence type="ECO:0000259" key="16">
    <source>
        <dbReference type="Pfam" id="PF08543"/>
    </source>
</evidence>
<comment type="catalytic activity">
    <reaction evidence="1">
        <text>4-amino-5-hydroxymethyl-2-methylpyrimidine + ATP = 4-amino-2-methyl-5-(phosphooxymethyl)pyrimidine + ADP + H(+)</text>
        <dbReference type="Rhea" id="RHEA:23096"/>
        <dbReference type="ChEBI" id="CHEBI:15378"/>
        <dbReference type="ChEBI" id="CHEBI:16892"/>
        <dbReference type="ChEBI" id="CHEBI:30616"/>
        <dbReference type="ChEBI" id="CHEBI:58354"/>
        <dbReference type="ChEBI" id="CHEBI:456216"/>
        <dbReference type="EC" id="2.7.1.49"/>
    </reaction>
</comment>
<dbReference type="EC" id="2.7.4.7" evidence="6"/>
<dbReference type="PANTHER" id="PTHR20858:SF17">
    <property type="entry name" value="HYDROXYMETHYLPYRIMIDINE_PHOSPHOMETHYLPYRIMIDINE KINASE THI20-RELATED"/>
    <property type="match status" value="1"/>
</dbReference>
<comment type="similarity">
    <text evidence="4">Belongs to the ThiD family.</text>
</comment>
<evidence type="ECO:0000256" key="5">
    <source>
        <dbReference type="ARBA" id="ARBA00012135"/>
    </source>
</evidence>
<dbReference type="SUPFAM" id="SSF53613">
    <property type="entry name" value="Ribokinase-like"/>
    <property type="match status" value="1"/>
</dbReference>
<comment type="pathway">
    <text evidence="3">Cofactor biosynthesis; thiamine diphosphate biosynthesis; 4-amino-2-methyl-5-diphosphomethylpyrimidine from 5-amino-1-(5-phospho-D-ribosyl)imidazole: step 3/3.</text>
</comment>
<evidence type="ECO:0000256" key="12">
    <source>
        <dbReference type="ARBA" id="ARBA00022977"/>
    </source>
</evidence>
<dbReference type="NCBIfam" id="TIGR00097">
    <property type="entry name" value="HMP-P_kinase"/>
    <property type="match status" value="1"/>
</dbReference>
<evidence type="ECO:0000256" key="2">
    <source>
        <dbReference type="ARBA" id="ARBA00000565"/>
    </source>
</evidence>
<keyword evidence="9" id="KW-0547">Nucleotide-binding</keyword>
<evidence type="ECO:0000256" key="11">
    <source>
        <dbReference type="ARBA" id="ARBA00022840"/>
    </source>
</evidence>
<evidence type="ECO:0000256" key="1">
    <source>
        <dbReference type="ARBA" id="ARBA00000151"/>
    </source>
</evidence>
<feature type="domain" description="Pyridoxamine kinase/Phosphomethylpyrimidine kinase" evidence="16">
    <location>
        <begin position="14"/>
        <end position="258"/>
    </location>
</feature>
<evidence type="ECO:0000256" key="6">
    <source>
        <dbReference type="ARBA" id="ARBA00012963"/>
    </source>
</evidence>
<dbReference type="InterPro" id="IPR004399">
    <property type="entry name" value="HMP/HMP-P_kinase_dom"/>
</dbReference>
<organism evidence="17">
    <name type="scientific">Mediterraneibacter gnavus</name>
    <name type="common">Ruminococcus gnavus</name>
    <dbReference type="NCBI Taxonomy" id="33038"/>
    <lineage>
        <taxon>Bacteria</taxon>
        <taxon>Bacillati</taxon>
        <taxon>Bacillota</taxon>
        <taxon>Clostridia</taxon>
        <taxon>Lachnospirales</taxon>
        <taxon>Lachnospiraceae</taxon>
        <taxon>Mediterraneibacter</taxon>
    </lineage>
</organism>
<evidence type="ECO:0000256" key="10">
    <source>
        <dbReference type="ARBA" id="ARBA00022777"/>
    </source>
</evidence>
<keyword evidence="12" id="KW-0784">Thiamine biosynthesis</keyword>
<dbReference type="Gene3D" id="3.40.1190.20">
    <property type="match status" value="1"/>
</dbReference>
<evidence type="ECO:0000313" key="17">
    <source>
        <dbReference type="EMBL" id="VYU33179.1"/>
    </source>
</evidence>
<reference evidence="17" key="1">
    <citation type="submission" date="2019-11" db="EMBL/GenBank/DDBJ databases">
        <authorList>
            <person name="Feng L."/>
        </authorList>
    </citation>
    <scope>NUCLEOTIDE SEQUENCE</scope>
    <source>
        <strain evidence="17">RgnavusLFYP36</strain>
    </source>
</reference>
<dbReference type="GO" id="GO:0009228">
    <property type="term" value="P:thiamine biosynthetic process"/>
    <property type="evidence" value="ECO:0007669"/>
    <property type="project" value="UniProtKB-KW"/>
</dbReference>
<evidence type="ECO:0000256" key="15">
    <source>
        <dbReference type="ARBA" id="ARBA00043176"/>
    </source>
</evidence>
<comment type="pathway">
    <text evidence="13">Cofactor biosynthesis; thiamine diphosphate biosynthesis; 4-amino-2-methyl-5-diphosphomethylpyrimidine from 5-amino-1-(5-phospho-D-ribosyl)imidazole: step 2/3.</text>
</comment>
<name>A0A6N3E0Q1_MEDGN</name>
<dbReference type="AlphaFoldDB" id="A0A6N3E0Q1"/>
<proteinExistence type="inferred from homology"/>
<dbReference type="FunFam" id="3.40.1190.20:FF:000003">
    <property type="entry name" value="Phosphomethylpyrimidine kinase ThiD"/>
    <property type="match status" value="1"/>
</dbReference>
<dbReference type="InterPro" id="IPR029056">
    <property type="entry name" value="Ribokinase-like"/>
</dbReference>
<evidence type="ECO:0000256" key="9">
    <source>
        <dbReference type="ARBA" id="ARBA00022741"/>
    </source>
</evidence>
<dbReference type="GO" id="GO:0008902">
    <property type="term" value="F:hydroxymethylpyrimidine kinase activity"/>
    <property type="evidence" value="ECO:0007669"/>
    <property type="project" value="UniProtKB-EC"/>
</dbReference>
<comment type="catalytic activity">
    <reaction evidence="2">
        <text>4-amino-2-methyl-5-(phosphooxymethyl)pyrimidine + ATP = 4-amino-2-methyl-5-(diphosphooxymethyl)pyrimidine + ADP</text>
        <dbReference type="Rhea" id="RHEA:19893"/>
        <dbReference type="ChEBI" id="CHEBI:30616"/>
        <dbReference type="ChEBI" id="CHEBI:57841"/>
        <dbReference type="ChEBI" id="CHEBI:58354"/>
        <dbReference type="ChEBI" id="CHEBI:456216"/>
        <dbReference type="EC" id="2.7.4.7"/>
    </reaction>
</comment>
<evidence type="ECO:0000256" key="3">
    <source>
        <dbReference type="ARBA" id="ARBA00004769"/>
    </source>
</evidence>
<gene>
    <name evidence="17" type="primary">thiD</name>
    <name evidence="17" type="ORF">RGLFYP36_01197</name>
</gene>
<keyword evidence="11" id="KW-0067">ATP-binding</keyword>
<evidence type="ECO:0000256" key="8">
    <source>
        <dbReference type="ARBA" id="ARBA00022679"/>
    </source>
</evidence>
<evidence type="ECO:0000256" key="7">
    <source>
        <dbReference type="ARBA" id="ARBA00019161"/>
    </source>
</evidence>
<dbReference type="GO" id="GO:0005829">
    <property type="term" value="C:cytosol"/>
    <property type="evidence" value="ECO:0007669"/>
    <property type="project" value="TreeGrafter"/>
</dbReference>
<protein>
    <recommendedName>
        <fullName evidence="7">Hydroxymethylpyrimidine/phosphomethylpyrimidine kinase</fullName>
        <ecNumber evidence="5">2.7.1.49</ecNumber>
        <ecNumber evidence="6">2.7.4.7</ecNumber>
    </recommendedName>
    <alternativeName>
        <fullName evidence="14">Hydroxymethylpyrimidine kinase</fullName>
    </alternativeName>
    <alternativeName>
        <fullName evidence="15">Hydroxymethylpyrimidine phosphate kinase</fullName>
    </alternativeName>
</protein>
<dbReference type="CDD" id="cd01169">
    <property type="entry name" value="HMPP_kinase"/>
    <property type="match status" value="1"/>
</dbReference>
<dbReference type="InterPro" id="IPR013749">
    <property type="entry name" value="PM/HMP-P_kinase-1"/>
</dbReference>
<sequence>MTSMKTGLTIAGSDCSGGAGIQADIKTMTTNGVYAMSAITALTAQNTTGVRDILEVSPQFLKEQLDCIFTDIRPDAVKIGMVSSTELIEVIAGALRQYEAVHIVVDPVMVATSGARLIREEAICAMQEKLFKIAEVITPNIPEAELLSGIEIQTQKDMEKAAEMIGRQFGCSVLLKGGHQRQDANDLLWKKDGAMRWFYGTRIENPNTHGTGCTLSSAIAANLAKEFELEESVKRAKQYLSDALEFKLDLGAGSGPMNHAFAWNKNE</sequence>
<accession>A0A6N3E0Q1</accession>
<evidence type="ECO:0000256" key="13">
    <source>
        <dbReference type="ARBA" id="ARBA00037917"/>
    </source>
</evidence>
<evidence type="ECO:0000256" key="4">
    <source>
        <dbReference type="ARBA" id="ARBA00009879"/>
    </source>
</evidence>
<keyword evidence="8 17" id="KW-0808">Transferase</keyword>
<evidence type="ECO:0000256" key="14">
    <source>
        <dbReference type="ARBA" id="ARBA00042102"/>
    </source>
</evidence>
<dbReference type="GO" id="GO:0005524">
    <property type="term" value="F:ATP binding"/>
    <property type="evidence" value="ECO:0007669"/>
    <property type="project" value="UniProtKB-KW"/>
</dbReference>
<dbReference type="EMBL" id="CACRUU010000075">
    <property type="protein sequence ID" value="VYU33179.1"/>
    <property type="molecule type" value="Genomic_DNA"/>
</dbReference>
<dbReference type="GO" id="GO:0008972">
    <property type="term" value="F:phosphomethylpyrimidine kinase activity"/>
    <property type="evidence" value="ECO:0007669"/>
    <property type="project" value="UniProtKB-EC"/>
</dbReference>
<dbReference type="PANTHER" id="PTHR20858">
    <property type="entry name" value="PHOSPHOMETHYLPYRIMIDINE KINASE"/>
    <property type="match status" value="1"/>
</dbReference>
<dbReference type="Pfam" id="PF08543">
    <property type="entry name" value="Phos_pyr_kin"/>
    <property type="match status" value="1"/>
</dbReference>
<keyword evidence="10 17" id="KW-0418">Kinase</keyword>